<dbReference type="RefSeq" id="WP_230856062.1">
    <property type="nucleotide sequence ID" value="NZ_BMJD01000080.1"/>
</dbReference>
<keyword evidence="1" id="KW-0732">Signal</keyword>
<feature type="chain" id="PRO_5040959324" description="Peptidase C39-like domain-containing protein" evidence="1">
    <location>
        <begin position="26"/>
        <end position="246"/>
    </location>
</feature>
<feature type="signal peptide" evidence="1">
    <location>
        <begin position="1"/>
        <end position="25"/>
    </location>
</feature>
<reference evidence="3" key="2">
    <citation type="submission" date="2020-09" db="EMBL/GenBank/DDBJ databases">
        <authorList>
            <person name="Sun Q."/>
            <person name="Zhou Y."/>
        </authorList>
    </citation>
    <scope>NUCLEOTIDE SEQUENCE</scope>
    <source>
        <strain evidence="3">CGMCC 1.15454</strain>
    </source>
</reference>
<dbReference type="PROSITE" id="PS51257">
    <property type="entry name" value="PROKAR_LIPOPROTEIN"/>
    <property type="match status" value="1"/>
</dbReference>
<reference evidence="3" key="1">
    <citation type="journal article" date="2014" name="Int. J. Syst. Evol. Microbiol.">
        <title>Complete genome sequence of Corynebacterium casei LMG S-19264T (=DSM 44701T), isolated from a smear-ripened cheese.</title>
        <authorList>
            <consortium name="US DOE Joint Genome Institute (JGI-PGF)"/>
            <person name="Walter F."/>
            <person name="Albersmeier A."/>
            <person name="Kalinowski J."/>
            <person name="Ruckert C."/>
        </authorList>
    </citation>
    <scope>NUCLEOTIDE SEQUENCE</scope>
    <source>
        <strain evidence="3">CGMCC 1.15454</strain>
    </source>
</reference>
<feature type="domain" description="Peptidase C39-like" evidence="2">
    <location>
        <begin position="58"/>
        <end position="218"/>
    </location>
</feature>
<evidence type="ECO:0000313" key="3">
    <source>
        <dbReference type="EMBL" id="GGB62906.1"/>
    </source>
</evidence>
<dbReference type="Pfam" id="PF13529">
    <property type="entry name" value="Peptidase_C39_2"/>
    <property type="match status" value="1"/>
</dbReference>
<dbReference type="AlphaFoldDB" id="A0A9W5U2G2"/>
<gene>
    <name evidence="3" type="primary">yvpB</name>
    <name evidence="3" type="ORF">GCM10011409_45070</name>
</gene>
<protein>
    <recommendedName>
        <fullName evidence="2">Peptidase C39-like domain-containing protein</fullName>
    </recommendedName>
</protein>
<proteinExistence type="predicted"/>
<dbReference type="EMBL" id="BMJD01000080">
    <property type="protein sequence ID" value="GGB62906.1"/>
    <property type="molecule type" value="Genomic_DNA"/>
</dbReference>
<dbReference type="InterPro" id="IPR016997">
    <property type="entry name" value="UCP032442"/>
</dbReference>
<accession>A0A9W5U2G2</accession>
<name>A0A9W5U2G2_9BACI</name>
<evidence type="ECO:0000256" key="1">
    <source>
        <dbReference type="SAM" id="SignalP"/>
    </source>
</evidence>
<evidence type="ECO:0000259" key="2">
    <source>
        <dbReference type="Pfam" id="PF13529"/>
    </source>
</evidence>
<dbReference type="InterPro" id="IPR039563">
    <property type="entry name" value="Peptidase_C39_single_dom"/>
</dbReference>
<evidence type="ECO:0000313" key="4">
    <source>
        <dbReference type="Proteomes" id="UP000621492"/>
    </source>
</evidence>
<keyword evidence="4" id="KW-1185">Reference proteome</keyword>
<dbReference type="PANTHER" id="PTHR37806">
    <property type="entry name" value="LMO0724 PROTEIN"/>
    <property type="match status" value="1"/>
</dbReference>
<dbReference type="PANTHER" id="PTHR37806:SF1">
    <property type="entry name" value="PEPTIDASE C39-LIKE DOMAIN-CONTAINING PROTEIN"/>
    <property type="match status" value="1"/>
</dbReference>
<comment type="caution">
    <text evidence="3">The sequence shown here is derived from an EMBL/GenBank/DDBJ whole genome shotgun (WGS) entry which is preliminary data.</text>
</comment>
<dbReference type="Proteomes" id="UP000621492">
    <property type="component" value="Unassembled WGS sequence"/>
</dbReference>
<dbReference type="InterPro" id="IPR039564">
    <property type="entry name" value="Peptidase_C39-like"/>
</dbReference>
<dbReference type="CDD" id="cd02549">
    <property type="entry name" value="Peptidase_C39A"/>
    <property type="match status" value="1"/>
</dbReference>
<dbReference type="PIRSF" id="PIRSF032442">
    <property type="entry name" value="UCP032442"/>
    <property type="match status" value="1"/>
</dbReference>
<sequence length="246" mass="27161">MKLMYKPLSYFLIILVLLTACQAKAVTENAAGSTAKKYSELTDKKPITLAAPKRIKPLDVPLINQMDPPRLYNGCEVSSLAMVLNYHGIKVSKNELAEKIDRVPLAYGNGLKGNPNDGFVGNMEDGPGLAVYHGPVKKLAEQYAGGKTADITGEPIDVLYKYLTEGMPVWVITTVNSVPVNDWEAWETPSGIVEVTYSVHSVVMTGFDEDYVYINNPYGQKNQKVDKQGFEKAWKQMGSQAIVIER</sequence>
<dbReference type="Gene3D" id="3.90.70.10">
    <property type="entry name" value="Cysteine proteinases"/>
    <property type="match status" value="1"/>
</dbReference>
<organism evidence="3 4">
    <name type="scientific">Lentibacillus populi</name>
    <dbReference type="NCBI Taxonomy" id="1827502"/>
    <lineage>
        <taxon>Bacteria</taxon>
        <taxon>Bacillati</taxon>
        <taxon>Bacillota</taxon>
        <taxon>Bacilli</taxon>
        <taxon>Bacillales</taxon>
        <taxon>Bacillaceae</taxon>
        <taxon>Lentibacillus</taxon>
    </lineage>
</organism>